<dbReference type="InterPro" id="IPR001650">
    <property type="entry name" value="Helicase_C-like"/>
</dbReference>
<evidence type="ECO:0000313" key="12">
    <source>
        <dbReference type="Proteomes" id="UP000230706"/>
    </source>
</evidence>
<dbReference type="GO" id="GO:0003678">
    <property type="term" value="F:DNA helicase activity"/>
    <property type="evidence" value="ECO:0007669"/>
    <property type="project" value="TreeGrafter"/>
</dbReference>
<dbReference type="GO" id="GO:0005524">
    <property type="term" value="F:ATP binding"/>
    <property type="evidence" value="ECO:0007669"/>
    <property type="project" value="UniProtKB-KW"/>
</dbReference>
<accession>A0A2H0UIQ5</accession>
<dbReference type="PANTHER" id="PTHR47964:SF1">
    <property type="entry name" value="ATP-DEPENDENT DNA HELICASE HOMOLOG RECG, CHLOROPLASTIC"/>
    <property type="match status" value="1"/>
</dbReference>
<name>A0A2H0UIQ5_9BACT</name>
<dbReference type="PROSITE" id="PS51194">
    <property type="entry name" value="HELICASE_CTER"/>
    <property type="match status" value="1"/>
</dbReference>
<dbReference type="GO" id="GO:0006281">
    <property type="term" value="P:DNA repair"/>
    <property type="evidence" value="ECO:0007669"/>
    <property type="project" value="UniProtKB-KW"/>
</dbReference>
<dbReference type="Gene3D" id="2.40.50.140">
    <property type="entry name" value="Nucleic acid-binding proteins"/>
    <property type="match status" value="1"/>
</dbReference>
<dbReference type="InterPro" id="IPR014001">
    <property type="entry name" value="Helicase_ATP-bd"/>
</dbReference>
<dbReference type="Pfam" id="PF00271">
    <property type="entry name" value="Helicase_C"/>
    <property type="match status" value="1"/>
</dbReference>
<dbReference type="SMART" id="SM00487">
    <property type="entry name" value="DEXDc"/>
    <property type="match status" value="1"/>
</dbReference>
<dbReference type="CDD" id="cd17992">
    <property type="entry name" value="DEXHc_RecG"/>
    <property type="match status" value="1"/>
</dbReference>
<dbReference type="InterPro" id="IPR011545">
    <property type="entry name" value="DEAD/DEAH_box_helicase_dom"/>
</dbReference>
<keyword evidence="2" id="KW-0227">DNA damage</keyword>
<evidence type="ECO:0000256" key="4">
    <source>
        <dbReference type="ARBA" id="ARBA00022806"/>
    </source>
</evidence>
<organism evidence="11 12">
    <name type="scientific">Candidatus Kaiserbacteria bacterium CG10_big_fil_rev_8_21_14_0_10_43_70</name>
    <dbReference type="NCBI Taxonomy" id="1974605"/>
    <lineage>
        <taxon>Bacteria</taxon>
        <taxon>Candidatus Kaiseribacteriota</taxon>
    </lineage>
</organism>
<dbReference type="PROSITE" id="PS51192">
    <property type="entry name" value="HELICASE_ATP_BIND_1"/>
    <property type="match status" value="1"/>
</dbReference>
<dbReference type="InterPro" id="IPR047112">
    <property type="entry name" value="RecG/Mfd"/>
</dbReference>
<evidence type="ECO:0000256" key="5">
    <source>
        <dbReference type="ARBA" id="ARBA00022840"/>
    </source>
</evidence>
<evidence type="ECO:0000256" key="8">
    <source>
        <dbReference type="ARBA" id="ARBA00049819"/>
    </source>
</evidence>
<gene>
    <name evidence="11" type="ORF">COU13_01980</name>
</gene>
<sequence>MHSSMYNLLMHPNDKIENHFRLISTQKSALKKLNLTTIQDLLWHLPTRYESISEATQTNALTPGTSVVLFGKLSNLKAKKLWKSRRPATEGMFEDSAGKVKVLWFNQPYIANMASQNTLVKLSGTVTGSEKSPYIANPEITPVPVSEIPEGMFQNEGEKTDRAIFPVYSESRGVTSKWFYHAIKKIVTSGVLDALEDPIPENTLKAYKLPSLKNAMMYIHLPEAKKHYEAARKRFAFEEIFVIQVAKQRDRLQNDKESSLQVQVDDEKLNKFIGTLPFSLTDAQKRAVGEISNDFKKPHPMARLLEGDVGSGKTAVAAATSYAVVTSRPPLKLSSGEFGRSPNGDIANRNSGTLQVAYMAPTEILAGQHFASFIEHFKELPINIGLITGSGCYKFPSKIKKDEATKISRAQLLKWVKNGEIAMLIGTHALIQKSVEFQNLAYVIIDEQHRFGTKQRRALTKKQENVPHFLSMTATPIPRTLALTIYGDLDISVLDELPPGRASVETKILTKKSANTAYEKMKEEIDAGRQAYVICPRIEEPDPKKALSLRVKSVKAEAERLKKEVFPEYEIDILHGKLKPSEKDVVMESFANGDVQILVATSVVEVGINIPNATTILIEGAERFGLAQLHQLRGRVFRSHHKAYCFLLPEKLGDSAKERLGALEKTQNGFELAESDLKQRGMGDFYGTKQWGISDIGMEALQNPRLIEAARKEAGEIVKKNIELKGHPSLQERVNAVSKKIHEE</sequence>
<dbReference type="SUPFAM" id="SSF50249">
    <property type="entry name" value="Nucleic acid-binding proteins"/>
    <property type="match status" value="1"/>
</dbReference>
<dbReference type="GO" id="GO:0016787">
    <property type="term" value="F:hydrolase activity"/>
    <property type="evidence" value="ECO:0007669"/>
    <property type="project" value="UniProtKB-KW"/>
</dbReference>
<keyword evidence="5" id="KW-0067">ATP-binding</keyword>
<dbReference type="InterPro" id="IPR027417">
    <property type="entry name" value="P-loop_NTPase"/>
</dbReference>
<keyword evidence="1" id="KW-0547">Nucleotide-binding</keyword>
<keyword evidence="4 11" id="KW-0347">Helicase</keyword>
<proteinExistence type="predicted"/>
<dbReference type="PANTHER" id="PTHR47964">
    <property type="entry name" value="ATP-DEPENDENT DNA HELICASE HOMOLOG RECG, CHLOROPLASTIC"/>
    <property type="match status" value="1"/>
</dbReference>
<evidence type="ECO:0000256" key="1">
    <source>
        <dbReference type="ARBA" id="ARBA00022741"/>
    </source>
</evidence>
<evidence type="ECO:0000259" key="9">
    <source>
        <dbReference type="PROSITE" id="PS51192"/>
    </source>
</evidence>
<dbReference type="Pfam" id="PF17191">
    <property type="entry name" value="RecG_wedge"/>
    <property type="match status" value="1"/>
</dbReference>
<feature type="domain" description="Helicase ATP-binding" evidence="9">
    <location>
        <begin position="294"/>
        <end position="494"/>
    </location>
</feature>
<keyword evidence="7" id="KW-0234">DNA repair</keyword>
<dbReference type="InterPro" id="IPR012340">
    <property type="entry name" value="NA-bd_OB-fold"/>
</dbReference>
<evidence type="ECO:0000256" key="7">
    <source>
        <dbReference type="ARBA" id="ARBA00023204"/>
    </source>
</evidence>
<dbReference type="InterPro" id="IPR033454">
    <property type="entry name" value="RecG_wedge"/>
</dbReference>
<feature type="domain" description="Helicase C-terminal" evidence="10">
    <location>
        <begin position="513"/>
        <end position="683"/>
    </location>
</feature>
<dbReference type="Pfam" id="PF19833">
    <property type="entry name" value="RecG_dom3_C"/>
    <property type="match status" value="1"/>
</dbReference>
<evidence type="ECO:0000313" key="11">
    <source>
        <dbReference type="EMBL" id="PIR86260.1"/>
    </source>
</evidence>
<evidence type="ECO:0000259" key="10">
    <source>
        <dbReference type="PROSITE" id="PS51194"/>
    </source>
</evidence>
<dbReference type="SMART" id="SM00490">
    <property type="entry name" value="HELICc"/>
    <property type="match status" value="1"/>
</dbReference>
<dbReference type="Gene3D" id="3.40.50.300">
    <property type="entry name" value="P-loop containing nucleotide triphosphate hydrolases"/>
    <property type="match status" value="2"/>
</dbReference>
<dbReference type="GO" id="GO:0003677">
    <property type="term" value="F:DNA binding"/>
    <property type="evidence" value="ECO:0007669"/>
    <property type="project" value="UniProtKB-KW"/>
</dbReference>
<keyword evidence="6" id="KW-0238">DNA-binding</keyword>
<evidence type="ECO:0000256" key="3">
    <source>
        <dbReference type="ARBA" id="ARBA00022801"/>
    </source>
</evidence>
<reference evidence="12" key="1">
    <citation type="submission" date="2017-09" db="EMBL/GenBank/DDBJ databases">
        <title>Depth-based differentiation of microbial function through sediment-hosted aquifers and enrichment of novel symbionts in the deep terrestrial subsurface.</title>
        <authorList>
            <person name="Probst A.J."/>
            <person name="Ladd B."/>
            <person name="Jarett J.K."/>
            <person name="Geller-Mcgrath D.E."/>
            <person name="Sieber C.M.K."/>
            <person name="Emerson J.B."/>
            <person name="Anantharaman K."/>
            <person name="Thomas B.C."/>
            <person name="Malmstrom R."/>
            <person name="Stieglmeier M."/>
            <person name="Klingl A."/>
            <person name="Woyke T."/>
            <person name="Ryan C.M."/>
            <person name="Banfield J.F."/>
        </authorList>
    </citation>
    <scope>NUCLEOTIDE SEQUENCE [LARGE SCALE GENOMIC DNA]</scope>
</reference>
<comment type="caution">
    <text evidence="11">The sequence shown here is derived from an EMBL/GenBank/DDBJ whole genome shotgun (WGS) entry which is preliminary data.</text>
</comment>
<evidence type="ECO:0000256" key="6">
    <source>
        <dbReference type="ARBA" id="ARBA00023125"/>
    </source>
</evidence>
<keyword evidence="3" id="KW-0378">Hydrolase</keyword>
<dbReference type="Proteomes" id="UP000230706">
    <property type="component" value="Unassembled WGS sequence"/>
</dbReference>
<dbReference type="EMBL" id="PFBF01000043">
    <property type="protein sequence ID" value="PIR86260.1"/>
    <property type="molecule type" value="Genomic_DNA"/>
</dbReference>
<protein>
    <recommendedName>
        <fullName evidence="8">Probable DNA 3'-5' helicase RecG</fullName>
    </recommendedName>
</protein>
<dbReference type="Pfam" id="PF00270">
    <property type="entry name" value="DEAD"/>
    <property type="match status" value="1"/>
</dbReference>
<dbReference type="InterPro" id="IPR045562">
    <property type="entry name" value="RecG_dom3_C"/>
</dbReference>
<evidence type="ECO:0000256" key="2">
    <source>
        <dbReference type="ARBA" id="ARBA00022763"/>
    </source>
</evidence>
<dbReference type="AlphaFoldDB" id="A0A2H0UIQ5"/>
<dbReference type="SUPFAM" id="SSF52540">
    <property type="entry name" value="P-loop containing nucleoside triphosphate hydrolases"/>
    <property type="match status" value="2"/>
</dbReference>